<sequence>MQSTFPRLDIGPLSEYRDDDIMVGRFSEYLQEHQNLVFPHRHSFYHLVLFTDGGGKHTIDFHHFEVVSYQIYFMLPGQVHSWNFEGEMEGYVVNFSESFFRSFLLKPDYLDFFSFLNGDSRQNVVELAVDIRPKIAEQFEELLRQYSQSPALREDMIRVLLLQLFLTIEQSISTQQRQKGVFHKNAVIGNFQKLIERNYTKHRLPGEYAEMLNVTPNHLNALCKEHIGMQAGELIRNRITLEAKRLLVNLDLTVSEIAYQLNFSDNSYFTKFFKKEAGMTPEEFRKKSADE</sequence>
<reference evidence="5" key="1">
    <citation type="submission" date="2022-11" db="EMBL/GenBank/DDBJ databases">
        <title>Dyadobacter pollutisoli sp. nov., isolated from plastic dumped soil.</title>
        <authorList>
            <person name="Kim J.M."/>
            <person name="Kim K.R."/>
            <person name="Lee J.K."/>
            <person name="Hao L."/>
            <person name="Jeon C.O."/>
        </authorList>
    </citation>
    <scope>NUCLEOTIDE SEQUENCE</scope>
    <source>
        <strain evidence="5">U1</strain>
    </source>
</reference>
<dbReference type="EMBL" id="CP112998">
    <property type="protein sequence ID" value="WAC14538.1"/>
    <property type="molecule type" value="Genomic_DNA"/>
</dbReference>
<keyword evidence="3" id="KW-0804">Transcription</keyword>
<dbReference type="Proteomes" id="UP001164653">
    <property type="component" value="Chromosome"/>
</dbReference>
<dbReference type="InterPro" id="IPR018060">
    <property type="entry name" value="HTH_AraC"/>
</dbReference>
<dbReference type="PANTHER" id="PTHR43280">
    <property type="entry name" value="ARAC-FAMILY TRANSCRIPTIONAL REGULATOR"/>
    <property type="match status" value="1"/>
</dbReference>
<proteinExistence type="predicted"/>
<dbReference type="PROSITE" id="PS01124">
    <property type="entry name" value="HTH_ARAC_FAMILY_2"/>
    <property type="match status" value="1"/>
</dbReference>
<gene>
    <name evidence="5" type="ORF">ON006_11380</name>
</gene>
<evidence type="ECO:0000256" key="3">
    <source>
        <dbReference type="ARBA" id="ARBA00023163"/>
    </source>
</evidence>
<evidence type="ECO:0000256" key="1">
    <source>
        <dbReference type="ARBA" id="ARBA00023015"/>
    </source>
</evidence>
<dbReference type="InterPro" id="IPR020449">
    <property type="entry name" value="Tscrpt_reg_AraC-type_HTH"/>
</dbReference>
<dbReference type="KEGG" id="dpf:ON006_11380"/>
<evidence type="ECO:0000313" key="6">
    <source>
        <dbReference type="Proteomes" id="UP001164653"/>
    </source>
</evidence>
<dbReference type="RefSeq" id="WP_244819907.1">
    <property type="nucleotide sequence ID" value="NZ_CP112998.1"/>
</dbReference>
<evidence type="ECO:0000313" key="5">
    <source>
        <dbReference type="EMBL" id="WAC14538.1"/>
    </source>
</evidence>
<accession>A0A9E8SMU8</accession>
<keyword evidence="1" id="KW-0805">Transcription regulation</keyword>
<evidence type="ECO:0000256" key="2">
    <source>
        <dbReference type="ARBA" id="ARBA00023125"/>
    </source>
</evidence>
<dbReference type="InterPro" id="IPR037923">
    <property type="entry name" value="HTH-like"/>
</dbReference>
<dbReference type="Pfam" id="PF12833">
    <property type="entry name" value="HTH_18"/>
    <property type="match status" value="1"/>
</dbReference>
<dbReference type="GO" id="GO:0003700">
    <property type="term" value="F:DNA-binding transcription factor activity"/>
    <property type="evidence" value="ECO:0007669"/>
    <property type="project" value="InterPro"/>
</dbReference>
<dbReference type="Pfam" id="PF02311">
    <property type="entry name" value="AraC_binding"/>
    <property type="match status" value="1"/>
</dbReference>
<dbReference type="InterPro" id="IPR003313">
    <property type="entry name" value="AraC-bd"/>
</dbReference>
<dbReference type="PRINTS" id="PR00032">
    <property type="entry name" value="HTHARAC"/>
</dbReference>
<dbReference type="Gene3D" id="1.10.10.60">
    <property type="entry name" value="Homeodomain-like"/>
    <property type="match status" value="1"/>
</dbReference>
<dbReference type="GO" id="GO:0043565">
    <property type="term" value="F:sequence-specific DNA binding"/>
    <property type="evidence" value="ECO:0007669"/>
    <property type="project" value="InterPro"/>
</dbReference>
<dbReference type="SUPFAM" id="SSF46689">
    <property type="entry name" value="Homeodomain-like"/>
    <property type="match status" value="1"/>
</dbReference>
<feature type="domain" description="HTH araC/xylS-type" evidence="4">
    <location>
        <begin position="189"/>
        <end position="287"/>
    </location>
</feature>
<dbReference type="SUPFAM" id="SSF51215">
    <property type="entry name" value="Regulatory protein AraC"/>
    <property type="match status" value="1"/>
</dbReference>
<keyword evidence="6" id="KW-1185">Reference proteome</keyword>
<organism evidence="5 6">
    <name type="scientific">Dyadobacter pollutisoli</name>
    <dbReference type="NCBI Taxonomy" id="2910158"/>
    <lineage>
        <taxon>Bacteria</taxon>
        <taxon>Pseudomonadati</taxon>
        <taxon>Bacteroidota</taxon>
        <taxon>Cytophagia</taxon>
        <taxon>Cytophagales</taxon>
        <taxon>Spirosomataceae</taxon>
        <taxon>Dyadobacter</taxon>
    </lineage>
</organism>
<dbReference type="PANTHER" id="PTHR43280:SF32">
    <property type="entry name" value="TRANSCRIPTIONAL REGULATORY PROTEIN"/>
    <property type="match status" value="1"/>
</dbReference>
<dbReference type="InterPro" id="IPR009057">
    <property type="entry name" value="Homeodomain-like_sf"/>
</dbReference>
<protein>
    <submittedName>
        <fullName evidence="5">Helix-turn-helix transcriptional regulator</fullName>
    </submittedName>
</protein>
<evidence type="ECO:0000259" key="4">
    <source>
        <dbReference type="PROSITE" id="PS01124"/>
    </source>
</evidence>
<dbReference type="AlphaFoldDB" id="A0A9E8SMU8"/>
<keyword evidence="2" id="KW-0238">DNA-binding</keyword>
<dbReference type="SMART" id="SM00342">
    <property type="entry name" value="HTH_ARAC"/>
    <property type="match status" value="1"/>
</dbReference>
<name>A0A9E8SMU8_9BACT</name>